<dbReference type="InterPro" id="IPR007848">
    <property type="entry name" value="Small_mtfrase_dom"/>
</dbReference>
<feature type="domain" description="Release factor glutamine methyltransferase N-terminal" evidence="7">
    <location>
        <begin position="13"/>
        <end position="82"/>
    </location>
</feature>
<dbReference type="InterPro" id="IPR019874">
    <property type="entry name" value="RF_methyltr_PrmC"/>
</dbReference>
<dbReference type="InterPro" id="IPR002052">
    <property type="entry name" value="DNA_methylase_N6_adenine_CS"/>
</dbReference>
<evidence type="ECO:0000259" key="7">
    <source>
        <dbReference type="Pfam" id="PF17827"/>
    </source>
</evidence>
<dbReference type="PROSITE" id="PS00092">
    <property type="entry name" value="N6_MTASE"/>
    <property type="match status" value="1"/>
</dbReference>
<evidence type="ECO:0000256" key="5">
    <source>
        <dbReference type="HAMAP-Rule" id="MF_02126"/>
    </source>
</evidence>
<keyword evidence="3 5" id="KW-0949">S-adenosyl-L-methionine</keyword>
<dbReference type="InterPro" id="IPR040758">
    <property type="entry name" value="PrmC_N"/>
</dbReference>
<dbReference type="PANTHER" id="PTHR18895">
    <property type="entry name" value="HEMK METHYLTRANSFERASE"/>
    <property type="match status" value="1"/>
</dbReference>
<dbReference type="AlphaFoldDB" id="A0A9Y2EVD2"/>
<gene>
    <name evidence="5 8" type="primary">prmC</name>
    <name evidence="8" type="ORF">P3F81_01115</name>
</gene>
<dbReference type="PRINTS" id="PR00507">
    <property type="entry name" value="N12N6MTFRASE"/>
</dbReference>
<evidence type="ECO:0000256" key="1">
    <source>
        <dbReference type="ARBA" id="ARBA00022603"/>
    </source>
</evidence>
<comment type="similarity">
    <text evidence="5">Belongs to the protein N5-glutamine methyltransferase family. PrmC subfamily.</text>
</comment>
<comment type="function">
    <text evidence="5">Methylates the class 1 translation termination release factors RF1/PrfA and RF2/PrfB on the glutamine residue of the universally conserved GGQ motif.</text>
</comment>
<dbReference type="Proteomes" id="UP001243623">
    <property type="component" value="Chromosome"/>
</dbReference>
<dbReference type="SUPFAM" id="SSF53335">
    <property type="entry name" value="S-adenosyl-L-methionine-dependent methyltransferases"/>
    <property type="match status" value="1"/>
</dbReference>
<evidence type="ECO:0000256" key="3">
    <source>
        <dbReference type="ARBA" id="ARBA00022691"/>
    </source>
</evidence>
<dbReference type="RefSeq" id="WP_147667154.1">
    <property type="nucleotide sequence ID" value="NZ_CP120678.1"/>
</dbReference>
<dbReference type="Gene3D" id="3.40.50.150">
    <property type="entry name" value="Vaccinia Virus protein VP39"/>
    <property type="match status" value="1"/>
</dbReference>
<dbReference type="GO" id="GO:0003676">
    <property type="term" value="F:nucleic acid binding"/>
    <property type="evidence" value="ECO:0007669"/>
    <property type="project" value="InterPro"/>
</dbReference>
<dbReference type="KEGG" id="sgbi:P3F81_01115"/>
<protein>
    <recommendedName>
        <fullName evidence="5">Release factor glutamine methyltransferase</fullName>
        <shortName evidence="5">RF MTase</shortName>
        <ecNumber evidence="5">2.1.1.297</ecNumber>
    </recommendedName>
    <alternativeName>
        <fullName evidence="5">N5-glutamine methyltransferase PrmC</fullName>
    </alternativeName>
    <alternativeName>
        <fullName evidence="5">Protein-(glutamine-N5) MTase PrmC</fullName>
    </alternativeName>
    <alternativeName>
        <fullName evidence="5">Protein-glutamine N-methyltransferase PrmC</fullName>
    </alternativeName>
</protein>
<name>A0A9Y2EVD2_9FIRM</name>
<evidence type="ECO:0000313" key="9">
    <source>
        <dbReference type="Proteomes" id="UP001243623"/>
    </source>
</evidence>
<keyword evidence="9" id="KW-1185">Reference proteome</keyword>
<comment type="caution">
    <text evidence="5">Lacks conserved residue(s) required for the propagation of feature annotation.</text>
</comment>
<accession>A0A9Y2EVD2</accession>
<dbReference type="EC" id="2.1.1.297" evidence="5"/>
<dbReference type="HAMAP" id="MF_02126">
    <property type="entry name" value="RF_methyltr_PrmC"/>
    <property type="match status" value="1"/>
</dbReference>
<dbReference type="Pfam" id="PF05175">
    <property type="entry name" value="MTS"/>
    <property type="match status" value="1"/>
</dbReference>
<dbReference type="NCBIfam" id="TIGR00536">
    <property type="entry name" value="hemK_fam"/>
    <property type="match status" value="1"/>
</dbReference>
<feature type="binding site" evidence="5">
    <location>
        <begin position="194"/>
        <end position="197"/>
    </location>
    <ligand>
        <name>substrate</name>
    </ligand>
</feature>
<dbReference type="CDD" id="cd02440">
    <property type="entry name" value="AdoMet_MTases"/>
    <property type="match status" value="1"/>
</dbReference>
<dbReference type="PANTHER" id="PTHR18895:SF74">
    <property type="entry name" value="MTRF1L RELEASE FACTOR GLUTAMINE METHYLTRANSFERASE"/>
    <property type="match status" value="1"/>
</dbReference>
<comment type="catalytic activity">
    <reaction evidence="4 5">
        <text>L-glutaminyl-[peptide chain release factor] + S-adenosyl-L-methionine = N(5)-methyl-L-glutaminyl-[peptide chain release factor] + S-adenosyl-L-homocysteine + H(+)</text>
        <dbReference type="Rhea" id="RHEA:42896"/>
        <dbReference type="Rhea" id="RHEA-COMP:10271"/>
        <dbReference type="Rhea" id="RHEA-COMP:10272"/>
        <dbReference type="ChEBI" id="CHEBI:15378"/>
        <dbReference type="ChEBI" id="CHEBI:30011"/>
        <dbReference type="ChEBI" id="CHEBI:57856"/>
        <dbReference type="ChEBI" id="CHEBI:59789"/>
        <dbReference type="ChEBI" id="CHEBI:61891"/>
        <dbReference type="EC" id="2.1.1.297"/>
    </reaction>
</comment>
<evidence type="ECO:0000256" key="2">
    <source>
        <dbReference type="ARBA" id="ARBA00022679"/>
    </source>
</evidence>
<keyword evidence="2 5" id="KW-0808">Transferase</keyword>
<feature type="binding site" evidence="5">
    <location>
        <begin position="127"/>
        <end position="131"/>
    </location>
    <ligand>
        <name>S-adenosyl-L-methionine</name>
        <dbReference type="ChEBI" id="CHEBI:59789"/>
    </ligand>
</feature>
<evidence type="ECO:0000256" key="4">
    <source>
        <dbReference type="ARBA" id="ARBA00048391"/>
    </source>
</evidence>
<dbReference type="Pfam" id="PF17827">
    <property type="entry name" value="PrmC_N"/>
    <property type="match status" value="1"/>
</dbReference>
<evidence type="ECO:0000259" key="6">
    <source>
        <dbReference type="Pfam" id="PF05175"/>
    </source>
</evidence>
<dbReference type="GO" id="GO:0102559">
    <property type="term" value="F:peptide chain release factor N(5)-glutamine methyltransferase activity"/>
    <property type="evidence" value="ECO:0007669"/>
    <property type="project" value="UniProtKB-EC"/>
</dbReference>
<keyword evidence="1 5" id="KW-0489">Methyltransferase</keyword>
<sequence length="289" mass="32307">MTKQSEIWTIGSILKWTEQYFNDKGVESSRLDAEVLLSRVLGKERIYLYVHFDQPLQQMELGRFREMIKQRVKRIPVAYILGEKEFMGMDFSVSPAVLIPRPDTEILVENVIERLKELGNVHIVDIGTGSGAIAVSILANCLNVSGVAVDISSEALAVAKSNAIRHGVDMRLEFVKSDVYDSLSAGQFDAIISNPPYIPEKDIAGLEPEVKCEPYGALAGGKDGLDFYRRLIQEGIKFLKPNGFMAFEVGIYQAEDVADIGRETGAFNHFEIIKDYGNIDRVVIMKKQE</sequence>
<dbReference type="InterPro" id="IPR004556">
    <property type="entry name" value="HemK-like"/>
</dbReference>
<proteinExistence type="inferred from homology"/>
<dbReference type="EMBL" id="CP120678">
    <property type="protein sequence ID" value="WIW70954.1"/>
    <property type="molecule type" value="Genomic_DNA"/>
</dbReference>
<dbReference type="NCBIfam" id="TIGR03534">
    <property type="entry name" value="RF_mod_PrmC"/>
    <property type="match status" value="1"/>
</dbReference>
<dbReference type="InterPro" id="IPR050320">
    <property type="entry name" value="N5-glutamine_MTase"/>
</dbReference>
<feature type="binding site" evidence="5">
    <location>
        <position position="194"/>
    </location>
    <ligand>
        <name>S-adenosyl-L-methionine</name>
        <dbReference type="ChEBI" id="CHEBI:59789"/>
    </ligand>
</feature>
<reference evidence="8" key="1">
    <citation type="submission" date="2023-03" db="EMBL/GenBank/DDBJ databases">
        <title>Selenobaculum gbiensis gen. nov. sp. nov., a new bacterium isolated from the gut microbiota of IBD patient.</title>
        <authorList>
            <person name="Yeo S."/>
            <person name="Park H."/>
            <person name="Huh C.S."/>
        </authorList>
    </citation>
    <scope>NUCLEOTIDE SEQUENCE</scope>
    <source>
        <strain evidence="8">ICN-92133</strain>
    </source>
</reference>
<dbReference type="Gene3D" id="1.10.8.10">
    <property type="entry name" value="DNA helicase RuvA subunit, C-terminal domain"/>
    <property type="match status" value="1"/>
</dbReference>
<feature type="domain" description="Methyltransferase small" evidence="6">
    <location>
        <begin position="105"/>
        <end position="201"/>
    </location>
</feature>
<dbReference type="InterPro" id="IPR029063">
    <property type="entry name" value="SAM-dependent_MTases_sf"/>
</dbReference>
<feature type="binding site" evidence="5">
    <location>
        <position position="150"/>
    </location>
    <ligand>
        <name>S-adenosyl-L-methionine</name>
        <dbReference type="ChEBI" id="CHEBI:59789"/>
    </ligand>
</feature>
<organism evidence="8 9">
    <name type="scientific">Selenobaculum gibii</name>
    <dbReference type="NCBI Taxonomy" id="3054208"/>
    <lineage>
        <taxon>Bacteria</taxon>
        <taxon>Bacillati</taxon>
        <taxon>Bacillota</taxon>
        <taxon>Negativicutes</taxon>
        <taxon>Selenomonadales</taxon>
        <taxon>Selenomonadaceae</taxon>
        <taxon>Selenobaculum</taxon>
    </lineage>
</organism>
<dbReference type="GO" id="GO:0032259">
    <property type="term" value="P:methylation"/>
    <property type="evidence" value="ECO:0007669"/>
    <property type="project" value="UniProtKB-KW"/>
</dbReference>
<evidence type="ECO:0000313" key="8">
    <source>
        <dbReference type="EMBL" id="WIW70954.1"/>
    </source>
</evidence>